<accession>A0A8H7U214</accession>
<name>A0A8H7U214_9APHY</name>
<evidence type="ECO:0000313" key="2">
    <source>
        <dbReference type="EMBL" id="KAF9813260.1"/>
    </source>
</evidence>
<gene>
    <name evidence="2" type="ORF">IEO21_05695</name>
</gene>
<keyword evidence="1" id="KW-0732">Signal</keyword>
<sequence length="138" mass="14723">MVCFAAIGGLFALLLPPALMSHSETFAAASDTSFGSANEKQPAAKRPTAVKIALRMLKEEGLVHAEASFCFDAFQFCVLVSDFANAKAWARRAWEVACVTAGPESAAARTFKMYWANPRAHRFAGLLPRGVLGGPDSS</sequence>
<dbReference type="Proteomes" id="UP000639403">
    <property type="component" value="Unassembled WGS sequence"/>
</dbReference>
<organism evidence="2 3">
    <name type="scientific">Rhodonia placenta</name>
    <dbReference type="NCBI Taxonomy" id="104341"/>
    <lineage>
        <taxon>Eukaryota</taxon>
        <taxon>Fungi</taxon>
        <taxon>Dikarya</taxon>
        <taxon>Basidiomycota</taxon>
        <taxon>Agaricomycotina</taxon>
        <taxon>Agaricomycetes</taxon>
        <taxon>Polyporales</taxon>
        <taxon>Adustoporiaceae</taxon>
        <taxon>Rhodonia</taxon>
    </lineage>
</organism>
<dbReference type="EMBL" id="JADOXO010000109">
    <property type="protein sequence ID" value="KAF9813260.1"/>
    <property type="molecule type" value="Genomic_DNA"/>
</dbReference>
<comment type="caution">
    <text evidence="2">The sequence shown here is derived from an EMBL/GenBank/DDBJ whole genome shotgun (WGS) entry which is preliminary data.</text>
</comment>
<reference evidence="2" key="2">
    <citation type="journal article" name="Front. Microbiol.">
        <title>Degradative Capacity of Two Strains of Rhodonia placenta: From Phenotype to Genotype.</title>
        <authorList>
            <person name="Kolle M."/>
            <person name="Horta M.A.C."/>
            <person name="Nowrousian M."/>
            <person name="Ohm R.A."/>
            <person name="Benz J.P."/>
            <person name="Pilgard A."/>
        </authorList>
    </citation>
    <scope>NUCLEOTIDE SEQUENCE</scope>
    <source>
        <strain evidence="2">FPRL280</strain>
    </source>
</reference>
<dbReference type="AlphaFoldDB" id="A0A8H7U214"/>
<feature type="signal peptide" evidence="1">
    <location>
        <begin position="1"/>
        <end position="20"/>
    </location>
</feature>
<proteinExistence type="predicted"/>
<feature type="chain" id="PRO_5034135020" evidence="1">
    <location>
        <begin position="21"/>
        <end position="138"/>
    </location>
</feature>
<reference evidence="2" key="1">
    <citation type="submission" date="2020-11" db="EMBL/GenBank/DDBJ databases">
        <authorList>
            <person name="Koelle M."/>
            <person name="Horta M.A.C."/>
            <person name="Nowrousian M."/>
            <person name="Ohm R.A."/>
            <person name="Benz P."/>
            <person name="Pilgard A."/>
        </authorList>
    </citation>
    <scope>NUCLEOTIDE SEQUENCE</scope>
    <source>
        <strain evidence="2">FPRL280</strain>
    </source>
</reference>
<evidence type="ECO:0000256" key="1">
    <source>
        <dbReference type="SAM" id="SignalP"/>
    </source>
</evidence>
<evidence type="ECO:0000313" key="3">
    <source>
        <dbReference type="Proteomes" id="UP000639403"/>
    </source>
</evidence>
<protein>
    <submittedName>
        <fullName evidence="2">Uncharacterized protein</fullName>
    </submittedName>
</protein>